<protein>
    <recommendedName>
        <fullName evidence="4">DUF38 domain-containing protein</fullName>
    </recommendedName>
</protein>
<accession>A0A2G5TYI5</accession>
<keyword evidence="3" id="KW-1185">Reference proteome</keyword>
<gene>
    <name evidence="2" type="primary">Cnig_chr_IV.g12734</name>
    <name evidence="2" type="ORF">B9Z55_012734</name>
</gene>
<proteinExistence type="predicted"/>
<comment type="caution">
    <text evidence="2">The sequence shown here is derived from an EMBL/GenBank/DDBJ whole genome shotgun (WGS) entry which is preliminary data.</text>
</comment>
<feature type="region of interest" description="Disordered" evidence="1">
    <location>
        <begin position="43"/>
        <end position="68"/>
    </location>
</feature>
<sequence length="436" mass="52370">MGHKHLSDSHSLCVKYEFLKRSTYQEAYRNFCEMLSWKAGENANRAHPTKKHAKSRKPNEINPEIDSDSEKFKEKKLKTCKEFNVAEVIKLYENYHKEEFRRMGRPYSYKTADCLGLLLLNNACGVAEHLTNTRFPMNRVIVSRAYGKVKVQMHDPSKPCQNAEYWRCENSGCIIWRGYHARMDESTRFQQMASADLGFILNFAKLDELEYRTEDYNPWNPNVDPFFNFVRYMERDYDTFENSIFATKITMELGWFGNSDEDNNRQVELLWKWLNNRNLESMKFRKWTGSRLPEGNEVLKWEIGSSLAERHRWTHLKELDIQDRNLKMPAKNYIHCDTVHIHLETDHFLEFCDEMLETRFKKKMITFIVNEAFDFSRAKEMAKRYECYANEKYDLENDMTRFFELKEDDAQIIFYYEKQSRSRSRSRNQSTSRRQR</sequence>
<feature type="compositionally biased region" description="Basic residues" evidence="1">
    <location>
        <begin position="47"/>
        <end position="56"/>
    </location>
</feature>
<evidence type="ECO:0000313" key="2">
    <source>
        <dbReference type="EMBL" id="PIC32380.1"/>
    </source>
</evidence>
<dbReference type="AlphaFoldDB" id="A0A2G5TYI5"/>
<evidence type="ECO:0000256" key="1">
    <source>
        <dbReference type="SAM" id="MobiDB-lite"/>
    </source>
</evidence>
<name>A0A2G5TYI5_9PELO</name>
<organism evidence="2 3">
    <name type="scientific">Caenorhabditis nigoni</name>
    <dbReference type="NCBI Taxonomy" id="1611254"/>
    <lineage>
        <taxon>Eukaryota</taxon>
        <taxon>Metazoa</taxon>
        <taxon>Ecdysozoa</taxon>
        <taxon>Nematoda</taxon>
        <taxon>Chromadorea</taxon>
        <taxon>Rhabditida</taxon>
        <taxon>Rhabditina</taxon>
        <taxon>Rhabditomorpha</taxon>
        <taxon>Rhabditoidea</taxon>
        <taxon>Rhabditidae</taxon>
        <taxon>Peloderinae</taxon>
        <taxon>Caenorhabditis</taxon>
    </lineage>
</organism>
<dbReference type="EMBL" id="PDUG01000004">
    <property type="protein sequence ID" value="PIC32380.1"/>
    <property type="molecule type" value="Genomic_DNA"/>
</dbReference>
<evidence type="ECO:0008006" key="4">
    <source>
        <dbReference type="Google" id="ProtNLM"/>
    </source>
</evidence>
<dbReference type="OrthoDB" id="10346738at2759"/>
<reference evidence="3" key="1">
    <citation type="submission" date="2017-10" db="EMBL/GenBank/DDBJ databases">
        <title>Rapid genome shrinkage in a self-fertile nematode reveals novel sperm competition proteins.</title>
        <authorList>
            <person name="Yin D."/>
            <person name="Schwarz E.M."/>
            <person name="Thomas C.G."/>
            <person name="Felde R.L."/>
            <person name="Korf I.F."/>
            <person name="Cutter A.D."/>
            <person name="Schartner C.M."/>
            <person name="Ralston E.J."/>
            <person name="Meyer B.J."/>
            <person name="Haag E.S."/>
        </authorList>
    </citation>
    <scope>NUCLEOTIDE SEQUENCE [LARGE SCALE GENOMIC DNA]</scope>
    <source>
        <strain evidence="3">JU1422</strain>
    </source>
</reference>
<dbReference type="Proteomes" id="UP000230233">
    <property type="component" value="Chromosome IV"/>
</dbReference>
<evidence type="ECO:0000313" key="3">
    <source>
        <dbReference type="Proteomes" id="UP000230233"/>
    </source>
</evidence>